<feature type="region of interest" description="Disordered" evidence="2">
    <location>
        <begin position="367"/>
        <end position="449"/>
    </location>
</feature>
<evidence type="ECO:0000256" key="2">
    <source>
        <dbReference type="SAM" id="MobiDB-lite"/>
    </source>
</evidence>
<dbReference type="InterPro" id="IPR036779">
    <property type="entry name" value="LysM_dom_sf"/>
</dbReference>
<feature type="compositionally biased region" description="Basic and acidic residues" evidence="2">
    <location>
        <begin position="305"/>
        <end position="319"/>
    </location>
</feature>
<dbReference type="PANTHER" id="PTHR20932">
    <property type="entry name" value="LYSM AND PUTATIVE PEPTIDOGLYCAN-BINDING DOMAIN-CONTAINING PROTEIN"/>
    <property type="match status" value="1"/>
</dbReference>
<proteinExistence type="inferred from homology"/>
<evidence type="ECO:0008006" key="5">
    <source>
        <dbReference type="Google" id="ProtNLM"/>
    </source>
</evidence>
<keyword evidence="4" id="KW-1185">Reference proteome</keyword>
<reference evidence="3" key="1">
    <citation type="submission" date="2021-10" db="EMBL/GenBank/DDBJ databases">
        <authorList>
            <person name="Piombo E."/>
        </authorList>
    </citation>
    <scope>NUCLEOTIDE SEQUENCE</scope>
</reference>
<accession>A0A9N9XVC3</accession>
<feature type="region of interest" description="Disordered" evidence="2">
    <location>
        <begin position="1"/>
        <end position="53"/>
    </location>
</feature>
<dbReference type="EMBL" id="CABFNO020001240">
    <property type="protein sequence ID" value="CAG9970639.1"/>
    <property type="molecule type" value="Genomic_DNA"/>
</dbReference>
<protein>
    <recommendedName>
        <fullName evidence="5">LysM domain-containing protein</fullName>
    </recommendedName>
</protein>
<dbReference type="OrthoDB" id="2192830at2759"/>
<dbReference type="Proteomes" id="UP000754883">
    <property type="component" value="Unassembled WGS sequence"/>
</dbReference>
<feature type="compositionally biased region" description="Polar residues" evidence="2">
    <location>
        <begin position="286"/>
        <end position="304"/>
    </location>
</feature>
<organism evidence="3 4">
    <name type="scientific">Clonostachys byssicola</name>
    <dbReference type="NCBI Taxonomy" id="160290"/>
    <lineage>
        <taxon>Eukaryota</taxon>
        <taxon>Fungi</taxon>
        <taxon>Dikarya</taxon>
        <taxon>Ascomycota</taxon>
        <taxon>Pezizomycotina</taxon>
        <taxon>Sordariomycetes</taxon>
        <taxon>Hypocreomycetidae</taxon>
        <taxon>Hypocreales</taxon>
        <taxon>Bionectriaceae</taxon>
        <taxon>Clonostachys</taxon>
    </lineage>
</organism>
<feature type="compositionally biased region" description="Basic and acidic residues" evidence="2">
    <location>
        <begin position="77"/>
        <end position="88"/>
    </location>
</feature>
<evidence type="ECO:0000313" key="4">
    <source>
        <dbReference type="Proteomes" id="UP000754883"/>
    </source>
</evidence>
<feature type="compositionally biased region" description="Low complexity" evidence="2">
    <location>
        <begin position="395"/>
        <end position="405"/>
    </location>
</feature>
<dbReference type="PANTHER" id="PTHR20932:SF8">
    <property type="entry name" value="LD22649P"/>
    <property type="match status" value="1"/>
</dbReference>
<feature type="region of interest" description="Disordered" evidence="2">
    <location>
        <begin position="576"/>
        <end position="609"/>
    </location>
</feature>
<feature type="compositionally biased region" description="Low complexity" evidence="2">
    <location>
        <begin position="12"/>
        <end position="30"/>
    </location>
</feature>
<feature type="region of interest" description="Disordered" evidence="2">
    <location>
        <begin position="275"/>
        <end position="328"/>
    </location>
</feature>
<feature type="region of interest" description="Disordered" evidence="2">
    <location>
        <begin position="67"/>
        <end position="99"/>
    </location>
</feature>
<evidence type="ECO:0000313" key="3">
    <source>
        <dbReference type="EMBL" id="CAG9970639.1"/>
    </source>
</evidence>
<feature type="region of interest" description="Disordered" evidence="2">
    <location>
        <begin position="117"/>
        <end position="168"/>
    </location>
</feature>
<dbReference type="CDD" id="cd00118">
    <property type="entry name" value="LysM"/>
    <property type="match status" value="1"/>
</dbReference>
<evidence type="ECO:0000256" key="1">
    <source>
        <dbReference type="ARBA" id="ARBA00044955"/>
    </source>
</evidence>
<comment type="caution">
    <text evidence="3">The sequence shown here is derived from an EMBL/GenBank/DDBJ whole genome shotgun (WGS) entry which is preliminary data.</text>
</comment>
<dbReference type="InterPro" id="IPR018392">
    <property type="entry name" value="LysM"/>
</dbReference>
<dbReference type="InterPro" id="IPR045030">
    <property type="entry name" value="LYSM1-4"/>
</dbReference>
<comment type="similarity">
    <text evidence="1">Belongs to the secreted LysM effector family.</text>
</comment>
<feature type="compositionally biased region" description="Polar residues" evidence="2">
    <location>
        <begin position="130"/>
        <end position="146"/>
    </location>
</feature>
<sequence>MTGRGSTILAKTSSHASNSNSPASSSTRSRTQPPVLDLSQDSNEPPLIHSAPSTTLASGLLAALSPLSSRAPSPLAPRDRSYVGHDRSPSPGNLGQFFNDTWNQGWSSVQDLTSTLLTGNENGERGGLLSPSNGLSRPQLSKSPSIDNRGRKAPEAWGPLPPDQKPGVDIAERQSALKAARTASILESHDGVNGGLDVLGRYKRRNSDEHNTSRRHQEDYLVYIHQVQPEDTYAGLILRYKCGEDAFRKANGLWSRDSLQTRKWLTIPVDACDLRGRPCDPPPSQPTHQVTSPSKRENYNSTEIGTHDDFYSRSSKAPDGEEEQLEDNKPWTHVRWVEIDSLPAPVEIGRVAWGAMGYFPPRRRKSLRTTSSFSTPRQSIEVSQTGPASVDGMSPRRLSSLSNRPQMPGTPLFNRNRPGSDSPDTRPLWMRRPGGVGTMGKNVKSPGPDSDYINTWAQKNIPGLSIDGPSMSIMASETAHFGFSKESGELVESPFEEGRDAASVSRQGTGLDRAAAAVETWLRGALAKAPGTPLIMARSRSGSNQLGVDGTGDLIELTDATSDNVPAPSGSVANLMSGFSIGSPGPNDGGMGSLRGRSTAETRRDKKSD</sequence>
<gene>
    <name evidence="3" type="ORF">CBYS24578_00000018</name>
</gene>
<dbReference type="AlphaFoldDB" id="A0A9N9XVC3"/>
<feature type="compositionally biased region" description="Basic and acidic residues" evidence="2">
    <location>
        <begin position="598"/>
        <end position="609"/>
    </location>
</feature>
<name>A0A9N9XVC3_9HYPO</name>
<dbReference type="Gene3D" id="3.10.350.10">
    <property type="entry name" value="LysM domain"/>
    <property type="match status" value="1"/>
</dbReference>
<feature type="compositionally biased region" description="Polar residues" evidence="2">
    <location>
        <begin position="90"/>
        <end position="99"/>
    </location>
</feature>
<feature type="compositionally biased region" description="Polar residues" evidence="2">
    <location>
        <begin position="368"/>
        <end position="387"/>
    </location>
</feature>